<name>A0ACB7TM35_HYAAI</name>
<evidence type="ECO:0000313" key="1">
    <source>
        <dbReference type="EMBL" id="KAH6948632.1"/>
    </source>
</evidence>
<organism evidence="1 2">
    <name type="scientific">Hyalomma asiaticum</name>
    <name type="common">Tick</name>
    <dbReference type="NCBI Taxonomy" id="266040"/>
    <lineage>
        <taxon>Eukaryota</taxon>
        <taxon>Metazoa</taxon>
        <taxon>Ecdysozoa</taxon>
        <taxon>Arthropoda</taxon>
        <taxon>Chelicerata</taxon>
        <taxon>Arachnida</taxon>
        <taxon>Acari</taxon>
        <taxon>Parasitiformes</taxon>
        <taxon>Ixodida</taxon>
        <taxon>Ixodoidea</taxon>
        <taxon>Ixodidae</taxon>
        <taxon>Hyalomminae</taxon>
        <taxon>Hyalomma</taxon>
    </lineage>
</organism>
<dbReference type="Proteomes" id="UP000821845">
    <property type="component" value="Chromosome 1"/>
</dbReference>
<evidence type="ECO:0000313" key="2">
    <source>
        <dbReference type="Proteomes" id="UP000821845"/>
    </source>
</evidence>
<keyword evidence="2" id="KW-1185">Reference proteome</keyword>
<reference evidence="1" key="1">
    <citation type="submission" date="2020-05" db="EMBL/GenBank/DDBJ databases">
        <title>Large-scale comparative analyses of tick genomes elucidate their genetic diversity and vector capacities.</title>
        <authorList>
            <person name="Jia N."/>
            <person name="Wang J."/>
            <person name="Shi W."/>
            <person name="Du L."/>
            <person name="Sun Y."/>
            <person name="Zhan W."/>
            <person name="Jiang J."/>
            <person name="Wang Q."/>
            <person name="Zhang B."/>
            <person name="Ji P."/>
            <person name="Sakyi L.B."/>
            <person name="Cui X."/>
            <person name="Yuan T."/>
            <person name="Jiang B."/>
            <person name="Yang W."/>
            <person name="Lam T.T.-Y."/>
            <person name="Chang Q."/>
            <person name="Ding S."/>
            <person name="Wang X."/>
            <person name="Zhu J."/>
            <person name="Ruan X."/>
            <person name="Zhao L."/>
            <person name="Wei J."/>
            <person name="Que T."/>
            <person name="Du C."/>
            <person name="Cheng J."/>
            <person name="Dai P."/>
            <person name="Han X."/>
            <person name="Huang E."/>
            <person name="Gao Y."/>
            <person name="Liu J."/>
            <person name="Shao H."/>
            <person name="Ye R."/>
            <person name="Li L."/>
            <person name="Wei W."/>
            <person name="Wang X."/>
            <person name="Wang C."/>
            <person name="Yang T."/>
            <person name="Huo Q."/>
            <person name="Li W."/>
            <person name="Guo W."/>
            <person name="Chen H."/>
            <person name="Zhou L."/>
            <person name="Ni X."/>
            <person name="Tian J."/>
            <person name="Zhou Y."/>
            <person name="Sheng Y."/>
            <person name="Liu T."/>
            <person name="Pan Y."/>
            <person name="Xia L."/>
            <person name="Li J."/>
            <person name="Zhao F."/>
            <person name="Cao W."/>
        </authorList>
    </citation>
    <scope>NUCLEOTIDE SEQUENCE</scope>
    <source>
        <strain evidence="1">Hyas-2018</strain>
    </source>
</reference>
<dbReference type="EMBL" id="CM023481">
    <property type="protein sequence ID" value="KAH6948632.1"/>
    <property type="molecule type" value="Genomic_DNA"/>
</dbReference>
<gene>
    <name evidence="1" type="ORF">HPB50_025411</name>
</gene>
<sequence length="603" mass="64783">MSQNSGDESGTASPEGTGAREGQRPERFGDLTPECRLQELQLEMERLSQIMSDSSRRSMPEFGRRIQAEAPVWFESVESALEAYDVPREFWGLLVFPLVAERVPYLSTRLSPTQHRDYSVIKETVLDELKLSAGEYLKKFLGSGKRANEGWRPFEAQGTNSAARQVCQKAVESQVSSGFKRAPQPGNRSGAKSLGAEGKSKPRGVPYCERDREVRIGRSLQDTAGDPTLPEHDETKEAVAEKGSGIGMAATDMVVQECYSAEVAQENRGGKSSHKNPELRERGMTDVVREQRQGHSRAPKAEQVGRGIVETQSEGAGVVDMPAKDGAYADNLPSCSAGVEVPEKYGGRSSSTSAVASLGQREIGPQTGFIPGSAQASAQVVGGRERDTSESEKGQVVSKAGYCFQESAGSECGTNDPRKLADSGERKAPTAEAERHSVLELCSSERGVVTNHVAVGGLLDGLAGVRVPNLIPVSAVAERAFPWLRVALCEPEEWTTKDREKPHWLNTLAPAVATGACLPLRAESGAEAPIVFDRHGFSPTQASSPAFGAGMCSDEGSDNSYSDPSAHGFSGWQTTSHSRFNQKQLVSSMKLAVVPLGVEARED</sequence>
<comment type="caution">
    <text evidence="1">The sequence shown here is derived from an EMBL/GenBank/DDBJ whole genome shotgun (WGS) entry which is preliminary data.</text>
</comment>
<accession>A0ACB7TM35</accession>
<protein>
    <submittedName>
        <fullName evidence="1">Uncharacterized protein</fullName>
    </submittedName>
</protein>
<proteinExistence type="predicted"/>